<dbReference type="AlphaFoldDB" id="A0A840PNT1"/>
<keyword evidence="1" id="KW-0472">Membrane</keyword>
<proteinExistence type="predicted"/>
<name>A0A840PNT1_9ACTN</name>
<feature type="transmembrane region" description="Helical" evidence="1">
    <location>
        <begin position="36"/>
        <end position="53"/>
    </location>
</feature>
<reference evidence="2 3" key="1">
    <citation type="submission" date="2020-08" db="EMBL/GenBank/DDBJ databases">
        <title>Genomic Encyclopedia of Type Strains, Phase IV (KMG-IV): sequencing the most valuable type-strain genomes for metagenomic binning, comparative biology and taxonomic classification.</title>
        <authorList>
            <person name="Goeker M."/>
        </authorList>
    </citation>
    <scope>NUCLEOTIDE SEQUENCE [LARGE SCALE GENOMIC DNA]</scope>
    <source>
        <strain evidence="2 3">DSM 45615</strain>
    </source>
</reference>
<gene>
    <name evidence="2" type="ORF">HNP84_009467</name>
</gene>
<sequence>MFTVPVLLSLTIATVVAAIACALALAAGASWPTALLSAGAGGLATLAALPRLLDPRDPD</sequence>
<evidence type="ECO:0000313" key="2">
    <source>
        <dbReference type="EMBL" id="MBB5139703.1"/>
    </source>
</evidence>
<comment type="caution">
    <text evidence="2">The sequence shown here is derived from an EMBL/GenBank/DDBJ whole genome shotgun (WGS) entry which is preliminary data.</text>
</comment>
<dbReference type="Proteomes" id="UP000578449">
    <property type="component" value="Unassembled WGS sequence"/>
</dbReference>
<protein>
    <submittedName>
        <fullName evidence="2">Uncharacterized protein</fullName>
    </submittedName>
</protein>
<keyword evidence="1" id="KW-1133">Transmembrane helix</keyword>
<dbReference type="EMBL" id="JACHGN010000032">
    <property type="protein sequence ID" value="MBB5139703.1"/>
    <property type="molecule type" value="Genomic_DNA"/>
</dbReference>
<organism evidence="2 3">
    <name type="scientific">Thermocatellispora tengchongensis</name>
    <dbReference type="NCBI Taxonomy" id="1073253"/>
    <lineage>
        <taxon>Bacteria</taxon>
        <taxon>Bacillati</taxon>
        <taxon>Actinomycetota</taxon>
        <taxon>Actinomycetes</taxon>
        <taxon>Streptosporangiales</taxon>
        <taxon>Streptosporangiaceae</taxon>
        <taxon>Thermocatellispora</taxon>
    </lineage>
</organism>
<accession>A0A840PNT1</accession>
<keyword evidence="3" id="KW-1185">Reference proteome</keyword>
<evidence type="ECO:0000313" key="3">
    <source>
        <dbReference type="Proteomes" id="UP000578449"/>
    </source>
</evidence>
<keyword evidence="1" id="KW-0812">Transmembrane</keyword>
<evidence type="ECO:0000256" key="1">
    <source>
        <dbReference type="SAM" id="Phobius"/>
    </source>
</evidence>
<dbReference type="RefSeq" id="WP_185056523.1">
    <property type="nucleotide sequence ID" value="NZ_BAABIX010000034.1"/>
</dbReference>